<dbReference type="AlphaFoldDB" id="A0A9W8YJM2"/>
<dbReference type="Proteomes" id="UP001140453">
    <property type="component" value="Unassembled WGS sequence"/>
</dbReference>
<dbReference type="PANTHER" id="PTHR42080:SF1">
    <property type="entry name" value="SRR1-LIKE DOMAIN-CONTAINING PROTEIN"/>
    <property type="match status" value="1"/>
</dbReference>
<dbReference type="PANTHER" id="PTHR42080">
    <property type="entry name" value="SRR1 DOMAIN-CONTAINING PROTEIN"/>
    <property type="match status" value="1"/>
</dbReference>
<evidence type="ECO:0000313" key="3">
    <source>
        <dbReference type="EMBL" id="KAJ4385989.1"/>
    </source>
</evidence>
<feature type="domain" description="SRR1-like" evidence="2">
    <location>
        <begin position="86"/>
        <end position="275"/>
    </location>
</feature>
<evidence type="ECO:0000259" key="2">
    <source>
        <dbReference type="Pfam" id="PF07985"/>
    </source>
</evidence>
<sequence length="280" mass="30356">MSANAGEEGSADDITNDWTHIVRKGKRSKKPAGHSPPAAGPVDNFRPNAAPTLSATEIHAEHEQVSAIWRGTTACAKLRELVQANAASCVGVRRAVCLGLGAFDPADGAWVARRRAHVQLAAFLTMVEALGGIPMSPARMPSSSGSSHGSMSGIQEEKAGDIECYYQEPRFAQPDRDFIHALGGKVVESPGSYELVDKDTLVFGVHLYRDIWAAALERSLPAVFVGTGWDVWEQSPGAEKSSDFARIREMDAGAFAKFAFPQDEHHSFSSTCIYWRKRDD</sequence>
<evidence type="ECO:0000313" key="4">
    <source>
        <dbReference type="Proteomes" id="UP001140453"/>
    </source>
</evidence>
<keyword evidence="4" id="KW-1185">Reference proteome</keyword>
<organism evidence="3 4">
    <name type="scientific">Gnomoniopsis smithogilvyi</name>
    <dbReference type="NCBI Taxonomy" id="1191159"/>
    <lineage>
        <taxon>Eukaryota</taxon>
        <taxon>Fungi</taxon>
        <taxon>Dikarya</taxon>
        <taxon>Ascomycota</taxon>
        <taxon>Pezizomycotina</taxon>
        <taxon>Sordariomycetes</taxon>
        <taxon>Sordariomycetidae</taxon>
        <taxon>Diaporthales</taxon>
        <taxon>Gnomoniaceae</taxon>
        <taxon>Gnomoniopsis</taxon>
    </lineage>
</organism>
<accession>A0A9W8YJM2</accession>
<reference evidence="3" key="1">
    <citation type="submission" date="2022-10" db="EMBL/GenBank/DDBJ databases">
        <title>Tapping the CABI collections for fungal endophytes: first genome assemblies for Collariella, Neodidymelliopsis, Ascochyta clinopodiicola, Didymella pomorum, Didymosphaeria variabile, Neocosmospora piperis and Neocucurbitaria cava.</title>
        <authorList>
            <person name="Hill R."/>
        </authorList>
    </citation>
    <scope>NUCLEOTIDE SEQUENCE</scope>
    <source>
        <strain evidence="3">IMI 355082</strain>
    </source>
</reference>
<dbReference type="Pfam" id="PF07985">
    <property type="entry name" value="SRR1"/>
    <property type="match status" value="1"/>
</dbReference>
<feature type="region of interest" description="Disordered" evidence="1">
    <location>
        <begin position="1"/>
        <end position="49"/>
    </location>
</feature>
<protein>
    <recommendedName>
        <fullName evidence="2">SRR1-like domain-containing protein</fullName>
    </recommendedName>
</protein>
<proteinExistence type="predicted"/>
<dbReference type="EMBL" id="JAPEVB010000006">
    <property type="protein sequence ID" value="KAJ4385989.1"/>
    <property type="molecule type" value="Genomic_DNA"/>
</dbReference>
<dbReference type="InterPro" id="IPR012942">
    <property type="entry name" value="SRR1-like"/>
</dbReference>
<feature type="compositionally biased region" description="Basic residues" evidence="1">
    <location>
        <begin position="21"/>
        <end position="32"/>
    </location>
</feature>
<gene>
    <name evidence="3" type="ORF">N0V93_008880</name>
</gene>
<name>A0A9W8YJM2_9PEZI</name>
<evidence type="ECO:0000256" key="1">
    <source>
        <dbReference type="SAM" id="MobiDB-lite"/>
    </source>
</evidence>
<comment type="caution">
    <text evidence="3">The sequence shown here is derived from an EMBL/GenBank/DDBJ whole genome shotgun (WGS) entry which is preliminary data.</text>
</comment>
<dbReference type="OrthoDB" id="5318346at2759"/>